<reference evidence="4" key="2">
    <citation type="submission" date="2020-02" db="EMBL/GenBank/DDBJ databases">
        <authorList>
            <person name="Gilchrist C.L.M."/>
            <person name="Chooi Y.-H."/>
        </authorList>
    </citation>
    <scope>NUCLEOTIDE SEQUENCE</scope>
    <source>
        <strain evidence="4">MST-FP2251</strain>
    </source>
</reference>
<dbReference type="PROSITE" id="PS50097">
    <property type="entry name" value="BTB"/>
    <property type="match status" value="1"/>
</dbReference>
<evidence type="ECO:0000313" key="5">
    <source>
        <dbReference type="Proteomes" id="UP001194746"/>
    </source>
</evidence>
<sequence>MDRRLTFSTGGLLRNRNYSDLKLECDGHVFEVHKVIVCSQSPMLAAACNGHFQEGYTNRVHIEIFQPQTVRQMIEFFYMQEYAVDEAQIARADQSTREEPSVLLQHVRVNAIADYYGVTQLTHLATSKIDTSLRSKWSAAEFCLVTQETFKTTGDVGLQSLIALIASEHIVELLACPKFLDLNLLRGFSLNLVQDLVARHQDELDKLDRETQGLYLLVKNQEARLTALQTTVKNQEERLTAMQTTKDTETARANRVIRNINHCISILNRTSTCARCEDAIENELELMMDSQTSLQAEVDPPEDEITRYLAKEITAQSKQARQKRPRSQNSEPQDDEDDDEDHGLPLPVPEKSTQVRSGRIRKRPKLPAGFEIDKISM</sequence>
<dbReference type="InterPro" id="IPR000210">
    <property type="entry name" value="BTB/POZ_dom"/>
</dbReference>
<comment type="caution">
    <text evidence="4">The sequence shown here is derived from an EMBL/GenBank/DDBJ whole genome shotgun (WGS) entry which is preliminary data.</text>
</comment>
<dbReference type="Gene3D" id="3.30.710.10">
    <property type="entry name" value="Potassium Channel Kv1.1, Chain A"/>
    <property type="match status" value="1"/>
</dbReference>
<evidence type="ECO:0000256" key="2">
    <source>
        <dbReference type="SAM" id="MobiDB-lite"/>
    </source>
</evidence>
<name>A0AAD4GQ67_ASPNN</name>
<feature type="compositionally biased region" description="Acidic residues" evidence="2">
    <location>
        <begin position="332"/>
        <end position="341"/>
    </location>
</feature>
<feature type="coiled-coil region" evidence="1">
    <location>
        <begin position="190"/>
        <end position="245"/>
    </location>
</feature>
<keyword evidence="1" id="KW-0175">Coiled coil</keyword>
<organism evidence="4 5">
    <name type="scientific">Aspergillus nanangensis</name>
    <dbReference type="NCBI Taxonomy" id="2582783"/>
    <lineage>
        <taxon>Eukaryota</taxon>
        <taxon>Fungi</taxon>
        <taxon>Dikarya</taxon>
        <taxon>Ascomycota</taxon>
        <taxon>Pezizomycotina</taxon>
        <taxon>Eurotiomycetes</taxon>
        <taxon>Eurotiomycetidae</taxon>
        <taxon>Eurotiales</taxon>
        <taxon>Aspergillaceae</taxon>
        <taxon>Aspergillus</taxon>
        <taxon>Aspergillus subgen. Circumdati</taxon>
    </lineage>
</organism>
<feature type="domain" description="BTB" evidence="3">
    <location>
        <begin position="19"/>
        <end position="86"/>
    </location>
</feature>
<dbReference type="InterPro" id="IPR011333">
    <property type="entry name" value="SKP1/BTB/POZ_sf"/>
</dbReference>
<keyword evidence="5" id="KW-1185">Reference proteome</keyword>
<reference evidence="4" key="1">
    <citation type="journal article" date="2019" name="Beilstein J. Org. Chem.">
        <title>Nanangenines: drimane sesquiterpenoids as the dominant metabolite cohort of a novel Australian fungus, Aspergillus nanangensis.</title>
        <authorList>
            <person name="Lacey H.J."/>
            <person name="Gilchrist C.L.M."/>
            <person name="Crombie A."/>
            <person name="Kalaitzis J.A."/>
            <person name="Vuong D."/>
            <person name="Rutledge P.J."/>
            <person name="Turner P."/>
            <person name="Pitt J.I."/>
            <person name="Lacey E."/>
            <person name="Chooi Y.H."/>
            <person name="Piggott A.M."/>
        </authorList>
    </citation>
    <scope>NUCLEOTIDE SEQUENCE</scope>
    <source>
        <strain evidence="4">MST-FP2251</strain>
    </source>
</reference>
<evidence type="ECO:0000256" key="1">
    <source>
        <dbReference type="SAM" id="Coils"/>
    </source>
</evidence>
<dbReference type="SMART" id="SM00225">
    <property type="entry name" value="BTB"/>
    <property type="match status" value="1"/>
</dbReference>
<evidence type="ECO:0000259" key="3">
    <source>
        <dbReference type="PROSITE" id="PS50097"/>
    </source>
</evidence>
<dbReference type="PANTHER" id="PTHR47843:SF5">
    <property type="entry name" value="BTB_POZ DOMAIN PROTEIN"/>
    <property type="match status" value="1"/>
</dbReference>
<evidence type="ECO:0000313" key="4">
    <source>
        <dbReference type="EMBL" id="KAF9884083.1"/>
    </source>
</evidence>
<dbReference type="AlphaFoldDB" id="A0AAD4GQ67"/>
<feature type="region of interest" description="Disordered" evidence="2">
    <location>
        <begin position="315"/>
        <end position="377"/>
    </location>
</feature>
<accession>A0AAD4GQ67</accession>
<dbReference type="Proteomes" id="UP001194746">
    <property type="component" value="Unassembled WGS sequence"/>
</dbReference>
<dbReference type="SUPFAM" id="SSF54695">
    <property type="entry name" value="POZ domain"/>
    <property type="match status" value="1"/>
</dbReference>
<protein>
    <recommendedName>
        <fullName evidence="3">BTB domain-containing protein</fullName>
    </recommendedName>
</protein>
<proteinExistence type="predicted"/>
<dbReference type="Pfam" id="PF00651">
    <property type="entry name" value="BTB"/>
    <property type="match status" value="1"/>
</dbReference>
<dbReference type="PANTHER" id="PTHR47843">
    <property type="entry name" value="BTB DOMAIN-CONTAINING PROTEIN-RELATED"/>
    <property type="match status" value="1"/>
</dbReference>
<gene>
    <name evidence="4" type="ORF">FE257_002313</name>
</gene>
<dbReference type="CDD" id="cd18186">
    <property type="entry name" value="BTB_POZ_ZBTB_KLHL-like"/>
    <property type="match status" value="1"/>
</dbReference>
<dbReference type="EMBL" id="VCAU01000135">
    <property type="protein sequence ID" value="KAF9884083.1"/>
    <property type="molecule type" value="Genomic_DNA"/>
</dbReference>